<dbReference type="RefSeq" id="WP_028686459.1">
    <property type="nucleotide sequence ID" value="NZ_LDSN01000012.1"/>
</dbReference>
<reference evidence="1 2" key="1">
    <citation type="journal article" date="2016" name="Front. Microbiol.">
        <title>Genomic Resource of Rice Seed Associated Bacteria.</title>
        <authorList>
            <person name="Midha S."/>
            <person name="Bansal K."/>
            <person name="Sharma S."/>
            <person name="Kumar N."/>
            <person name="Patil P.P."/>
            <person name="Chaudhry V."/>
            <person name="Patil P.B."/>
        </authorList>
    </citation>
    <scope>NUCLEOTIDE SEQUENCE [LARGE SCALE GENOMIC DNA]</scope>
    <source>
        <strain evidence="1 2">NS96</strain>
    </source>
</reference>
<evidence type="ECO:0000313" key="2">
    <source>
        <dbReference type="Proteomes" id="UP000071644"/>
    </source>
</evidence>
<dbReference type="AlphaFoldDB" id="A0AAJ0LLP8"/>
<comment type="caution">
    <text evidence="1">The sequence shown here is derived from an EMBL/GenBank/DDBJ whole genome shotgun (WGS) entry which is preliminary data.</text>
</comment>
<sequence>MGKRTFIGLIEAGEPLIRQALEAIHAYHAAQDAGQPDEDVERLRLLSESLYQVVCDYQLRVEAKARGEELPWLH</sequence>
<evidence type="ECO:0000313" key="1">
    <source>
        <dbReference type="EMBL" id="KTT19056.1"/>
    </source>
</evidence>
<proteinExistence type="predicted"/>
<name>A0AAJ0LLP8_9PSED</name>
<gene>
    <name evidence="1" type="ORF">NS96R_05695</name>
</gene>
<dbReference type="EMBL" id="LDSN01000012">
    <property type="protein sequence ID" value="KTT19056.1"/>
    <property type="molecule type" value="Genomic_DNA"/>
</dbReference>
<accession>A0AAJ0LLP8</accession>
<organism evidence="1 2">
    <name type="scientific">Pseudomonas parafulva</name>
    <dbReference type="NCBI Taxonomy" id="157782"/>
    <lineage>
        <taxon>Bacteria</taxon>
        <taxon>Pseudomonadati</taxon>
        <taxon>Pseudomonadota</taxon>
        <taxon>Gammaproteobacteria</taxon>
        <taxon>Pseudomonadales</taxon>
        <taxon>Pseudomonadaceae</taxon>
        <taxon>Pseudomonas</taxon>
    </lineage>
</organism>
<protein>
    <submittedName>
        <fullName evidence="1">Uncharacterized protein</fullName>
    </submittedName>
</protein>
<dbReference type="Proteomes" id="UP000071644">
    <property type="component" value="Unassembled WGS sequence"/>
</dbReference>